<feature type="transmembrane region" description="Helical" evidence="6">
    <location>
        <begin position="531"/>
        <end position="550"/>
    </location>
</feature>
<dbReference type="PANTHER" id="PTHR43791:SF48">
    <property type="entry name" value="TRANSPORTER, PUTATIVE (AFU_ORTHOLOGUE AFUA_4G01000)-RELATED"/>
    <property type="match status" value="1"/>
</dbReference>
<gene>
    <name evidence="8" type="ORF">D9611_011264</name>
</gene>
<feature type="transmembrane region" description="Helical" evidence="6">
    <location>
        <begin position="581"/>
        <end position="599"/>
    </location>
</feature>
<dbReference type="EMBL" id="JAACJK010000170">
    <property type="protein sequence ID" value="KAF5320340.1"/>
    <property type="molecule type" value="Genomic_DNA"/>
</dbReference>
<dbReference type="InterPro" id="IPR020846">
    <property type="entry name" value="MFS_dom"/>
</dbReference>
<keyword evidence="3 6" id="KW-0812">Transmembrane</keyword>
<dbReference type="FunFam" id="1.20.1250.20:FF:000013">
    <property type="entry name" value="MFS general substrate transporter"/>
    <property type="match status" value="1"/>
</dbReference>
<protein>
    <recommendedName>
        <fullName evidence="7">Major facilitator superfamily (MFS) profile domain-containing protein</fullName>
    </recommendedName>
</protein>
<organism evidence="8 9">
    <name type="scientific">Ephemerocybe angulata</name>
    <dbReference type="NCBI Taxonomy" id="980116"/>
    <lineage>
        <taxon>Eukaryota</taxon>
        <taxon>Fungi</taxon>
        <taxon>Dikarya</taxon>
        <taxon>Basidiomycota</taxon>
        <taxon>Agaricomycotina</taxon>
        <taxon>Agaricomycetes</taxon>
        <taxon>Agaricomycetidae</taxon>
        <taxon>Agaricales</taxon>
        <taxon>Agaricineae</taxon>
        <taxon>Psathyrellaceae</taxon>
        <taxon>Ephemerocybe</taxon>
    </lineage>
</organism>
<proteinExistence type="predicted"/>
<evidence type="ECO:0000256" key="1">
    <source>
        <dbReference type="ARBA" id="ARBA00004141"/>
    </source>
</evidence>
<feature type="transmembrane region" description="Helical" evidence="6">
    <location>
        <begin position="400"/>
        <end position="422"/>
    </location>
</feature>
<feature type="transmembrane region" description="Helical" evidence="6">
    <location>
        <begin position="375"/>
        <end position="394"/>
    </location>
</feature>
<comment type="caution">
    <text evidence="8">The sequence shown here is derived from an EMBL/GenBank/DDBJ whole genome shotgun (WGS) entry which is preliminary data.</text>
</comment>
<feature type="transmembrane region" description="Helical" evidence="6">
    <location>
        <begin position="125"/>
        <end position="148"/>
    </location>
</feature>
<evidence type="ECO:0000259" key="7">
    <source>
        <dbReference type="PROSITE" id="PS50850"/>
    </source>
</evidence>
<keyword evidence="9" id="KW-1185">Reference proteome</keyword>
<evidence type="ECO:0000256" key="4">
    <source>
        <dbReference type="ARBA" id="ARBA00022989"/>
    </source>
</evidence>
<feature type="transmembrane region" description="Helical" evidence="6">
    <location>
        <begin position="471"/>
        <end position="490"/>
    </location>
</feature>
<evidence type="ECO:0000313" key="9">
    <source>
        <dbReference type="Proteomes" id="UP000541558"/>
    </source>
</evidence>
<feature type="transmembrane region" description="Helical" evidence="6">
    <location>
        <begin position="94"/>
        <end position="118"/>
    </location>
</feature>
<comment type="subcellular location">
    <subcellularLocation>
        <location evidence="1">Membrane</location>
        <topology evidence="1">Multi-pass membrane protein</topology>
    </subcellularLocation>
</comment>
<dbReference type="Proteomes" id="UP000541558">
    <property type="component" value="Unassembled WGS sequence"/>
</dbReference>
<feature type="transmembrane region" description="Helical" evidence="6">
    <location>
        <begin position="178"/>
        <end position="199"/>
    </location>
</feature>
<feature type="transmembrane region" description="Helical" evidence="6">
    <location>
        <begin position="56"/>
        <end position="74"/>
    </location>
</feature>
<evidence type="ECO:0000256" key="5">
    <source>
        <dbReference type="ARBA" id="ARBA00023136"/>
    </source>
</evidence>
<feature type="transmembrane region" description="Helical" evidence="6">
    <location>
        <begin position="18"/>
        <end position="35"/>
    </location>
</feature>
<dbReference type="Pfam" id="PF07690">
    <property type="entry name" value="MFS_1"/>
    <property type="match status" value="1"/>
</dbReference>
<dbReference type="SUPFAM" id="SSF103473">
    <property type="entry name" value="MFS general substrate transporter"/>
    <property type="match status" value="1"/>
</dbReference>
<dbReference type="Pfam" id="PF20151">
    <property type="entry name" value="DUF6533"/>
    <property type="match status" value="1"/>
</dbReference>
<dbReference type="AlphaFoldDB" id="A0A8H5BBT1"/>
<dbReference type="OrthoDB" id="2962993at2759"/>
<evidence type="ECO:0000256" key="3">
    <source>
        <dbReference type="ARBA" id="ARBA00022692"/>
    </source>
</evidence>
<keyword evidence="4 6" id="KW-1133">Transmembrane helix</keyword>
<feature type="domain" description="Major facilitator superfamily (MFS) profile" evidence="7">
    <location>
        <begin position="309"/>
        <end position="723"/>
    </location>
</feature>
<dbReference type="InterPro" id="IPR011701">
    <property type="entry name" value="MFS"/>
</dbReference>
<feature type="transmembrane region" description="Helical" evidence="6">
    <location>
        <begin position="698"/>
        <end position="719"/>
    </location>
</feature>
<reference evidence="8 9" key="1">
    <citation type="journal article" date="2020" name="ISME J.">
        <title>Uncovering the hidden diversity of litter-decomposition mechanisms in mushroom-forming fungi.</title>
        <authorList>
            <person name="Floudas D."/>
            <person name="Bentzer J."/>
            <person name="Ahren D."/>
            <person name="Johansson T."/>
            <person name="Persson P."/>
            <person name="Tunlid A."/>
        </authorList>
    </citation>
    <scope>NUCLEOTIDE SEQUENCE [LARGE SCALE GENOMIC DNA]</scope>
    <source>
        <strain evidence="8 9">CBS 175.51</strain>
    </source>
</reference>
<dbReference type="PANTHER" id="PTHR43791">
    <property type="entry name" value="PERMEASE-RELATED"/>
    <property type="match status" value="1"/>
</dbReference>
<name>A0A8H5BBT1_9AGAR</name>
<feature type="transmembrane region" description="Helical" evidence="6">
    <location>
        <begin position="630"/>
        <end position="652"/>
    </location>
</feature>
<evidence type="ECO:0000313" key="8">
    <source>
        <dbReference type="EMBL" id="KAF5320340.1"/>
    </source>
</evidence>
<dbReference type="InterPro" id="IPR036259">
    <property type="entry name" value="MFS_trans_sf"/>
</dbReference>
<keyword evidence="5 6" id="KW-0472">Membrane</keyword>
<sequence length="756" mass="83544">MSDLTLEDAIAVVETWNITNYVLLATFVGLLYYYVTTFDEEVAKIWPQPTFKIGRVLFLALRYSTILATSLELTAGYPAYINMSIPACTNVFKLWWACVAMGNVFAEAIFWICLYALLGGKRKYIYLLGAGFMAFALPIIALQSVYIFPWRATAVDPFESAVLGKPCAYSTENSNLELYPIAAYLAFARAIVLHFFVGLTSNVGSGIEDRYAIAAAVRRLLIPIFADRLLLKMQRLYYPGTEIISTMMFENKSHFDRRLREIANETDGGISTDGDGTLGVEPPISNVDIDPEEERRLLKKLDWILLPLFTMIYSSSNNVERHDRTSIGNARVAGLETDLGMTGFDLNIALTTFYIAYISADIPSNLLLKQWGSNWLAFLVLGFGAVSIGAAFVQNYAGLIVTRVFLGLAEGGTLSALVYIISRYYRRSELVLRVGIFFGTSPSIAGAFGGLLASGLLRVPDFGMVKTWRKIFLIEGIITTVFGLVLLLIVPEDPSKSKILNAAERSLALARIDADQVIKTQGKKEKTTLKLVLRSFNFITIACIICYIMVNMSFQGMSLFMPSVIRTQGNYTTIEVQLRTVPPYVASAFWVILNAWISARIKMRSVPLFCNALIMAVGYIISVTTKNSKARYAACFLIMMGASVCGPMIMTWGTDNAAPDTVRAVVTGAIPGFGAVGAILAVWTYAPTDAPDYRKGNLANLAAISAVCLLVVATAIYIWDENRKRARGDRDGRLEGKTEKELADLGCYHPQFRYQI</sequence>
<keyword evidence="2" id="KW-0813">Transport</keyword>
<dbReference type="GO" id="GO:0016020">
    <property type="term" value="C:membrane"/>
    <property type="evidence" value="ECO:0007669"/>
    <property type="project" value="UniProtKB-SubCell"/>
</dbReference>
<feature type="transmembrane region" description="Helical" evidence="6">
    <location>
        <begin position="434"/>
        <end position="459"/>
    </location>
</feature>
<dbReference type="InterPro" id="IPR045340">
    <property type="entry name" value="DUF6533"/>
</dbReference>
<dbReference type="Gene3D" id="1.20.1250.20">
    <property type="entry name" value="MFS general substrate transporter like domains"/>
    <property type="match status" value="2"/>
</dbReference>
<feature type="transmembrane region" description="Helical" evidence="6">
    <location>
        <begin position="606"/>
        <end position="624"/>
    </location>
</feature>
<dbReference type="GO" id="GO:0022857">
    <property type="term" value="F:transmembrane transporter activity"/>
    <property type="evidence" value="ECO:0007669"/>
    <property type="project" value="InterPro"/>
</dbReference>
<dbReference type="PROSITE" id="PS50850">
    <property type="entry name" value="MFS"/>
    <property type="match status" value="1"/>
</dbReference>
<feature type="transmembrane region" description="Helical" evidence="6">
    <location>
        <begin position="664"/>
        <end position="686"/>
    </location>
</feature>
<evidence type="ECO:0000256" key="6">
    <source>
        <dbReference type="SAM" id="Phobius"/>
    </source>
</evidence>
<accession>A0A8H5BBT1</accession>
<evidence type="ECO:0000256" key="2">
    <source>
        <dbReference type="ARBA" id="ARBA00022448"/>
    </source>
</evidence>